<name>A0A0L8I6R8_OCTBM</name>
<dbReference type="AlphaFoldDB" id="A0A0L8I6R8"/>
<organism evidence="1">
    <name type="scientific">Octopus bimaculoides</name>
    <name type="common">California two-spotted octopus</name>
    <dbReference type="NCBI Taxonomy" id="37653"/>
    <lineage>
        <taxon>Eukaryota</taxon>
        <taxon>Metazoa</taxon>
        <taxon>Spiralia</taxon>
        <taxon>Lophotrochozoa</taxon>
        <taxon>Mollusca</taxon>
        <taxon>Cephalopoda</taxon>
        <taxon>Coleoidea</taxon>
        <taxon>Octopodiformes</taxon>
        <taxon>Octopoda</taxon>
        <taxon>Incirrata</taxon>
        <taxon>Octopodidae</taxon>
        <taxon>Octopus</taxon>
    </lineage>
</organism>
<evidence type="ECO:0000313" key="1">
    <source>
        <dbReference type="EMBL" id="KOF97168.1"/>
    </source>
</evidence>
<gene>
    <name evidence="1" type="ORF">OCBIM_22031008mg</name>
</gene>
<sequence length="65" mass="7828">MLGIENINILNHRHGLDHLIRRDDTKSSKQIHYDELTLNKRLHHTLRTRRRGMIKTTFKVLTDQK</sequence>
<proteinExistence type="predicted"/>
<reference evidence="1" key="1">
    <citation type="submission" date="2015-07" db="EMBL/GenBank/DDBJ databases">
        <title>MeaNS - Measles Nucleotide Surveillance Program.</title>
        <authorList>
            <person name="Tran T."/>
            <person name="Druce J."/>
        </authorList>
    </citation>
    <scope>NUCLEOTIDE SEQUENCE</scope>
    <source>
        <strain evidence="1">UCB-OBI-ISO-001</strain>
        <tissue evidence="1">Gonad</tissue>
    </source>
</reference>
<dbReference type="EMBL" id="KQ416382">
    <property type="protein sequence ID" value="KOF97168.1"/>
    <property type="molecule type" value="Genomic_DNA"/>
</dbReference>
<accession>A0A0L8I6R8</accession>
<protein>
    <submittedName>
        <fullName evidence="1">Uncharacterized protein</fullName>
    </submittedName>
</protein>